<dbReference type="Gene3D" id="2.130.10.10">
    <property type="entry name" value="YVTN repeat-like/Quinoprotein amine dehydrogenase"/>
    <property type="match status" value="1"/>
</dbReference>
<accession>V5SA08</accession>
<feature type="region of interest" description="Disordered" evidence="1">
    <location>
        <begin position="1"/>
        <end position="22"/>
    </location>
</feature>
<dbReference type="SMART" id="SM00564">
    <property type="entry name" value="PQQ"/>
    <property type="match status" value="7"/>
</dbReference>
<dbReference type="PANTHER" id="PTHR34512">
    <property type="entry name" value="CELL SURFACE PROTEIN"/>
    <property type="match status" value="1"/>
</dbReference>
<name>V5SA08_9HYPH</name>
<keyword evidence="4" id="KW-1185">Reference proteome</keyword>
<dbReference type="PANTHER" id="PTHR34512:SF30">
    <property type="entry name" value="OUTER MEMBRANE PROTEIN ASSEMBLY FACTOR BAMB"/>
    <property type="match status" value="1"/>
</dbReference>
<dbReference type="OrthoDB" id="5290752at2"/>
<proteinExistence type="predicted"/>
<dbReference type="Pfam" id="PF13360">
    <property type="entry name" value="PQQ_2"/>
    <property type="match status" value="2"/>
</dbReference>
<dbReference type="AlphaFoldDB" id="V5SA08"/>
<dbReference type="InterPro" id="IPR011047">
    <property type="entry name" value="Quinoprotein_ADH-like_sf"/>
</dbReference>
<dbReference type="RefSeq" id="WP_023785977.1">
    <property type="nucleotide sequence ID" value="NC_022997.1"/>
</dbReference>
<dbReference type="InterPro" id="IPR002372">
    <property type="entry name" value="PQQ_rpt_dom"/>
</dbReference>
<evidence type="ECO:0000256" key="1">
    <source>
        <dbReference type="SAM" id="MobiDB-lite"/>
    </source>
</evidence>
<dbReference type="InterPro" id="IPR018391">
    <property type="entry name" value="PQQ_b-propeller_rpt"/>
</dbReference>
<organism evidence="3 4">
    <name type="scientific">Hyphomicrobium nitrativorans NL23</name>
    <dbReference type="NCBI Taxonomy" id="1029756"/>
    <lineage>
        <taxon>Bacteria</taxon>
        <taxon>Pseudomonadati</taxon>
        <taxon>Pseudomonadota</taxon>
        <taxon>Alphaproteobacteria</taxon>
        <taxon>Hyphomicrobiales</taxon>
        <taxon>Hyphomicrobiaceae</taxon>
        <taxon>Hyphomicrobium</taxon>
    </lineage>
</organism>
<dbReference type="HOGENOM" id="CLU_027480_3_0_5"/>
<protein>
    <submittedName>
        <fullName evidence="3">Pyrrolo-quinoline quinone</fullName>
    </submittedName>
</protein>
<feature type="domain" description="Pyrrolo-quinoline quinone repeat" evidence="2">
    <location>
        <begin position="161"/>
        <end position="416"/>
    </location>
</feature>
<dbReference type="SUPFAM" id="SSF50998">
    <property type="entry name" value="Quinoprotein alcohol dehydrogenase-like"/>
    <property type="match status" value="1"/>
</dbReference>
<dbReference type="KEGG" id="hni:W911_02760"/>
<reference evidence="3 4" key="1">
    <citation type="journal article" date="2014" name="Genome Announc.">
        <title>Complete Genome Sequence of Hyphomicrobium nitrativorans Strain NL23, a Denitrifying Bacterium Isolated from Biofilm of a Methanol-Fed Denitrification System Treating Seawater at the Montreal Biodome.</title>
        <authorList>
            <person name="Martineau C."/>
            <person name="Villeneuve C."/>
            <person name="Mauffrey F."/>
            <person name="Villemur R."/>
        </authorList>
    </citation>
    <scope>NUCLEOTIDE SEQUENCE [LARGE SCALE GENOMIC DNA]</scope>
    <source>
        <strain evidence="3">NL23</strain>
    </source>
</reference>
<feature type="region of interest" description="Disordered" evidence="1">
    <location>
        <begin position="50"/>
        <end position="76"/>
    </location>
</feature>
<dbReference type="STRING" id="1029756.W911_02760"/>
<evidence type="ECO:0000313" key="3">
    <source>
        <dbReference type="EMBL" id="AHB47576.1"/>
    </source>
</evidence>
<dbReference type="PATRIC" id="fig|1029756.8.peg.583"/>
<gene>
    <name evidence="3" type="ORF">W911_02760</name>
</gene>
<dbReference type="InterPro" id="IPR015943">
    <property type="entry name" value="WD40/YVTN_repeat-like_dom_sf"/>
</dbReference>
<sequence length="487" mass="50486">MALNRKRASGEGELRSPQTRTHGGNAAFATLLAGAVLTATLTAGGCADSLPSLPKVGDLNPFKETTPPLPGKRIPVLPAQDRKVGELAEANAPIVLPPPRLNEAWAQPGGEANNAPGHLALSRSTLQQAWTASIGRGTSKVGRVSAPPIVYDNRVFTLDSDGVLAAFSTSGGSAIWKDNLKPTTDKTGPGFSAITQNILYLTAEDGGGYGGGVAADGGRIYSASGWGAVLAFDPATGKRLWERPLGVPIRSAPTVSQDRIYVVTIEGRLYCLSAADGTELWVMRGLPQQASLGLNASPAVAGDIVVVPYASGDVVAVRASDGSGLWSESLSRSRTTSQLESMSDAARPVLDNGTVFAVSHGGRMVATSAESGERLWSANIASTQPPWVAGESVFVVDTSGQLMALNRTDGKVKWTTKLPDSKTWAGPTLANGTLWLASKEGQLAGVDATTGRVTGQMSIGSAVYISPVVAQGRMYVLTDTAQLVALN</sequence>
<dbReference type="EMBL" id="CP006912">
    <property type="protein sequence ID" value="AHB47576.1"/>
    <property type="molecule type" value="Genomic_DNA"/>
</dbReference>
<dbReference type="Proteomes" id="UP000018542">
    <property type="component" value="Chromosome"/>
</dbReference>
<feature type="domain" description="Pyrrolo-quinoline quinone repeat" evidence="2">
    <location>
        <begin position="425"/>
        <end position="487"/>
    </location>
</feature>
<evidence type="ECO:0000313" key="4">
    <source>
        <dbReference type="Proteomes" id="UP000018542"/>
    </source>
</evidence>
<evidence type="ECO:0000259" key="2">
    <source>
        <dbReference type="Pfam" id="PF13360"/>
    </source>
</evidence>